<dbReference type="Proteomes" id="UP000232323">
    <property type="component" value="Unassembled WGS sequence"/>
</dbReference>
<reference evidence="3 4" key="1">
    <citation type="submission" date="2017-08" db="EMBL/GenBank/DDBJ databases">
        <title>Acidophilic green algal genome provides insights into adaptation to an acidic environment.</title>
        <authorList>
            <person name="Hirooka S."/>
            <person name="Hirose Y."/>
            <person name="Kanesaki Y."/>
            <person name="Higuchi S."/>
            <person name="Fujiwara T."/>
            <person name="Onuma R."/>
            <person name="Era A."/>
            <person name="Ohbayashi R."/>
            <person name="Uzuka A."/>
            <person name="Nozaki H."/>
            <person name="Yoshikawa H."/>
            <person name="Miyagishima S.Y."/>
        </authorList>
    </citation>
    <scope>NUCLEOTIDE SEQUENCE [LARGE SCALE GENOMIC DNA]</scope>
    <source>
        <strain evidence="3 4">NIES-2499</strain>
    </source>
</reference>
<dbReference type="EMBL" id="BEGY01000059">
    <property type="protein sequence ID" value="GAX81029.1"/>
    <property type="molecule type" value="Genomic_DNA"/>
</dbReference>
<feature type="compositionally biased region" description="Polar residues" evidence="2">
    <location>
        <begin position="344"/>
        <end position="362"/>
    </location>
</feature>
<evidence type="ECO:0000256" key="1">
    <source>
        <dbReference type="SAM" id="Coils"/>
    </source>
</evidence>
<protein>
    <submittedName>
        <fullName evidence="3">Uncharacterized protein</fullName>
    </submittedName>
</protein>
<comment type="caution">
    <text evidence="3">The sequence shown here is derived from an EMBL/GenBank/DDBJ whole genome shotgun (WGS) entry which is preliminary data.</text>
</comment>
<feature type="region of interest" description="Disordered" evidence="2">
    <location>
        <begin position="237"/>
        <end position="276"/>
    </location>
</feature>
<proteinExistence type="predicted"/>
<evidence type="ECO:0000313" key="4">
    <source>
        <dbReference type="Proteomes" id="UP000232323"/>
    </source>
</evidence>
<organism evidence="3 4">
    <name type="scientific">Chlamydomonas eustigma</name>
    <dbReference type="NCBI Taxonomy" id="1157962"/>
    <lineage>
        <taxon>Eukaryota</taxon>
        <taxon>Viridiplantae</taxon>
        <taxon>Chlorophyta</taxon>
        <taxon>core chlorophytes</taxon>
        <taxon>Chlorophyceae</taxon>
        <taxon>CS clade</taxon>
        <taxon>Chlamydomonadales</taxon>
        <taxon>Chlamydomonadaceae</taxon>
        <taxon>Chlamydomonas</taxon>
    </lineage>
</organism>
<feature type="region of interest" description="Disordered" evidence="2">
    <location>
        <begin position="1"/>
        <end position="30"/>
    </location>
</feature>
<feature type="region of interest" description="Disordered" evidence="2">
    <location>
        <begin position="512"/>
        <end position="567"/>
    </location>
</feature>
<name>A0A250XDN7_9CHLO</name>
<evidence type="ECO:0000313" key="3">
    <source>
        <dbReference type="EMBL" id="GAX81029.1"/>
    </source>
</evidence>
<dbReference type="OrthoDB" id="10688257at2759"/>
<gene>
    <name evidence="3" type="ORF">CEUSTIGMA_g8464.t1</name>
</gene>
<keyword evidence="4" id="KW-1185">Reference proteome</keyword>
<feature type="coiled-coil region" evidence="1">
    <location>
        <begin position="124"/>
        <end position="158"/>
    </location>
</feature>
<feature type="compositionally biased region" description="Polar residues" evidence="2">
    <location>
        <begin position="322"/>
        <end position="332"/>
    </location>
</feature>
<feature type="compositionally biased region" description="Acidic residues" evidence="2">
    <location>
        <begin position="88"/>
        <end position="100"/>
    </location>
</feature>
<dbReference type="AlphaFoldDB" id="A0A250XDN7"/>
<keyword evidence="1" id="KW-0175">Coiled coil</keyword>
<feature type="region of interest" description="Disordered" evidence="2">
    <location>
        <begin position="303"/>
        <end position="332"/>
    </location>
</feature>
<feature type="compositionally biased region" description="Low complexity" evidence="2">
    <location>
        <begin position="546"/>
        <end position="565"/>
    </location>
</feature>
<sequence length="603" mass="64362">MESFQTRTPGKLSSEIAPSASPFVNTPAGPVPIATWHQWQALADQAAQNREAPAGVSSERSLPWPRENYDPHGTTITKSFRKSYAEGYGDEYDEGADEDEGSVRVHEESEQDGELAVDTLFGQVLSLQERLQHLDTENALLKQQLKDQKGLMQQMQAALLDQDAEGVEAVNSSQDIDRGAAAMSSTTAAATPSDAGRHLSPSVLAEELRATHNMPASLSHHQANMTPMLVINNQLLGVSDPTPAHQGRHVPQQQSPPGAGSGVWLPDWPTGPSASAAAASGLLSANLPLQQQAHLTEIEMQRLSSSYGSGPHSLQQQQQQQHAPSSFQQGAAWQPTLSRSTVGYANGTTTIQPSSQSVNSTHLPYPPGHPATASTAIYSNSTSLYGSTLRPTGMPTGDYQSQHAALYSNVGQQLQQGSTTGNNHLLQAATASSSPYDYYLHPAANDNNALNMSSTTYRTSAAAPGLVAADSSSTRIEGGNPSPYHQVLSNNYYSKSSTGSYTAAVQQPAAAVDEQQARHIPATQTSSSPYHGRHPNYNNPYDTARQSHQSQAFLQQQQQQQQTSSIASGDLLPPSAWACQVCTYEHSGGEALYLRCGICGALK</sequence>
<feature type="region of interest" description="Disordered" evidence="2">
    <location>
        <begin position="344"/>
        <end position="374"/>
    </location>
</feature>
<feature type="compositionally biased region" description="Polar residues" evidence="2">
    <location>
        <begin position="303"/>
        <end position="314"/>
    </location>
</feature>
<accession>A0A250XDN7</accession>
<evidence type="ECO:0000256" key="2">
    <source>
        <dbReference type="SAM" id="MobiDB-lite"/>
    </source>
</evidence>
<feature type="region of interest" description="Disordered" evidence="2">
    <location>
        <begin position="42"/>
        <end position="113"/>
    </location>
</feature>